<proteinExistence type="inferred from homology"/>
<sequence>MSPNVRNKIQFVSQGKRADIGLYKIDRLLPNRYVEAIGPFVFLDHLLPAKHDKQSLQQKVEGTGPHPHRGIATLTYVLNGEAEHYDSKGHHANVRSGGVQWMKAGNGIIHDESMKADDLSDELITHSFQFWINLPAKNKAEEADYLPLQAYEIPRKELPNGSGWIKVIAGDYEELTSKIPSYTSQFIYHLHLEGGHFFTLKTSDLVEYAAFLPQQDAVVNDTDYQTGELLVFDRASGEIDIKNVSLRPIDVILFGGEPYTEPIVAAGPFVMNTEYEISLAYNDYYKGNYGKIEYDEKNLP</sequence>
<evidence type="ECO:0000313" key="7">
    <source>
        <dbReference type="Proteomes" id="UP000198598"/>
    </source>
</evidence>
<keyword evidence="7" id="KW-1185">Reference proteome</keyword>
<dbReference type="EMBL" id="FOLQ01000016">
    <property type="protein sequence ID" value="SFE59453.1"/>
    <property type="molecule type" value="Genomic_DNA"/>
</dbReference>
<feature type="binding site" evidence="2">
    <location>
        <position position="112"/>
    </location>
    <ligand>
        <name>Fe cation</name>
        <dbReference type="ChEBI" id="CHEBI:24875"/>
    </ligand>
</feature>
<feature type="binding site" evidence="2">
    <location>
        <position position="110"/>
    </location>
    <ligand>
        <name>Fe cation</name>
        <dbReference type="ChEBI" id="CHEBI:24875"/>
    </ligand>
</feature>
<dbReference type="InterPro" id="IPR014710">
    <property type="entry name" value="RmlC-like_jellyroll"/>
</dbReference>
<evidence type="ECO:0000259" key="4">
    <source>
        <dbReference type="Pfam" id="PF02678"/>
    </source>
</evidence>
<dbReference type="InterPro" id="IPR011051">
    <property type="entry name" value="RmlC_Cupin_sf"/>
</dbReference>
<dbReference type="OrthoDB" id="321327at2"/>
<evidence type="ECO:0000313" key="6">
    <source>
        <dbReference type="EMBL" id="SFE59453.1"/>
    </source>
</evidence>
<feature type="binding site" evidence="2">
    <location>
        <position position="66"/>
    </location>
    <ligand>
        <name>Fe cation</name>
        <dbReference type="ChEBI" id="CHEBI:24875"/>
    </ligand>
</feature>
<gene>
    <name evidence="6" type="ORF">SAMN05216167_1167</name>
</gene>
<feature type="binding site" evidence="2">
    <location>
        <position position="68"/>
    </location>
    <ligand>
        <name>Fe cation</name>
        <dbReference type="ChEBI" id="CHEBI:24875"/>
    </ligand>
</feature>
<dbReference type="Proteomes" id="UP000198598">
    <property type="component" value="Unassembled WGS sequence"/>
</dbReference>
<protein>
    <recommendedName>
        <fullName evidence="8">Pirin N-terminal domain-containing protein</fullName>
    </recommendedName>
</protein>
<evidence type="ECO:0000256" key="1">
    <source>
        <dbReference type="ARBA" id="ARBA00008416"/>
    </source>
</evidence>
<keyword evidence="2" id="KW-0479">Metal-binding</keyword>
<dbReference type="CDD" id="cd02909">
    <property type="entry name" value="cupin_pirin_N"/>
    <property type="match status" value="1"/>
</dbReference>
<dbReference type="InterPro" id="IPR008778">
    <property type="entry name" value="Pirin_C_dom"/>
</dbReference>
<organism evidence="6 7">
    <name type="scientific">Spirosoma endophyticum</name>
    <dbReference type="NCBI Taxonomy" id="662367"/>
    <lineage>
        <taxon>Bacteria</taxon>
        <taxon>Pseudomonadati</taxon>
        <taxon>Bacteroidota</taxon>
        <taxon>Cytophagia</taxon>
        <taxon>Cytophagales</taxon>
        <taxon>Cytophagaceae</taxon>
        <taxon>Spirosoma</taxon>
    </lineage>
</organism>
<feature type="domain" description="Pirin C-terminal" evidence="5">
    <location>
        <begin position="188"/>
        <end position="289"/>
    </location>
</feature>
<dbReference type="RefSeq" id="WP_093832064.1">
    <property type="nucleotide sequence ID" value="NZ_FOLQ01000016.1"/>
</dbReference>
<dbReference type="InterPro" id="IPR003829">
    <property type="entry name" value="Pirin_N_dom"/>
</dbReference>
<evidence type="ECO:0000259" key="5">
    <source>
        <dbReference type="Pfam" id="PF05726"/>
    </source>
</evidence>
<dbReference type="AlphaFoldDB" id="A0A1I2BVL8"/>
<evidence type="ECO:0008006" key="8">
    <source>
        <dbReference type="Google" id="ProtNLM"/>
    </source>
</evidence>
<dbReference type="Pfam" id="PF02678">
    <property type="entry name" value="Pirin"/>
    <property type="match status" value="1"/>
</dbReference>
<comment type="cofactor">
    <cofactor evidence="2">
        <name>Fe cation</name>
        <dbReference type="ChEBI" id="CHEBI:24875"/>
    </cofactor>
    <text evidence="2">Binds 1 Fe cation per subunit.</text>
</comment>
<reference evidence="6 7" key="1">
    <citation type="submission" date="2016-10" db="EMBL/GenBank/DDBJ databases">
        <authorList>
            <person name="de Groot N.N."/>
        </authorList>
    </citation>
    <scope>NUCLEOTIDE SEQUENCE [LARGE SCALE GENOMIC DNA]</scope>
    <source>
        <strain evidence="6 7">DSM 26130</strain>
    </source>
</reference>
<keyword evidence="2" id="KW-0408">Iron</keyword>
<dbReference type="Gene3D" id="2.60.120.10">
    <property type="entry name" value="Jelly Rolls"/>
    <property type="match status" value="2"/>
</dbReference>
<evidence type="ECO:0000256" key="3">
    <source>
        <dbReference type="RuleBase" id="RU003457"/>
    </source>
</evidence>
<dbReference type="InterPro" id="IPR012093">
    <property type="entry name" value="Pirin"/>
</dbReference>
<accession>A0A1I2BVL8</accession>
<comment type="similarity">
    <text evidence="1 3">Belongs to the pirin family.</text>
</comment>
<dbReference type="SUPFAM" id="SSF51182">
    <property type="entry name" value="RmlC-like cupins"/>
    <property type="match status" value="1"/>
</dbReference>
<name>A0A1I2BVL8_9BACT</name>
<dbReference type="PIRSF" id="PIRSF006232">
    <property type="entry name" value="Pirin"/>
    <property type="match status" value="1"/>
</dbReference>
<dbReference type="Pfam" id="PF05726">
    <property type="entry name" value="Pirin_C"/>
    <property type="match status" value="1"/>
</dbReference>
<evidence type="ECO:0000256" key="2">
    <source>
        <dbReference type="PIRSR" id="PIRSR006232-1"/>
    </source>
</evidence>
<dbReference type="PANTHER" id="PTHR13903:SF8">
    <property type="entry name" value="PIRIN"/>
    <property type="match status" value="1"/>
</dbReference>
<dbReference type="PANTHER" id="PTHR13903">
    <property type="entry name" value="PIRIN-RELATED"/>
    <property type="match status" value="1"/>
</dbReference>
<feature type="domain" description="Pirin N-terminal" evidence="4">
    <location>
        <begin position="31"/>
        <end position="132"/>
    </location>
</feature>
<dbReference type="GO" id="GO:0046872">
    <property type="term" value="F:metal ion binding"/>
    <property type="evidence" value="ECO:0007669"/>
    <property type="project" value="UniProtKB-KW"/>
</dbReference>